<reference evidence="3" key="1">
    <citation type="submission" date="2019-06" db="EMBL/GenBank/DDBJ databases">
        <title>Complete genome sequence of Methylogaea oryzae strain JCM16910.</title>
        <authorList>
            <person name="Asakawa S."/>
        </authorList>
    </citation>
    <scope>NUCLEOTIDE SEQUENCE</scope>
    <source>
        <strain evidence="3">E10</strain>
    </source>
</reference>
<keyword evidence="2" id="KW-0472">Membrane</keyword>
<evidence type="ECO:0000256" key="1">
    <source>
        <dbReference type="SAM" id="MobiDB-lite"/>
    </source>
</evidence>
<keyword evidence="2" id="KW-0812">Transmembrane</keyword>
<keyword evidence="4" id="KW-1185">Reference proteome</keyword>
<gene>
    <name evidence="3" type="ORF">MoryE10_18610</name>
</gene>
<keyword evidence="2" id="KW-1133">Transmembrane helix</keyword>
<evidence type="ECO:0000256" key="2">
    <source>
        <dbReference type="SAM" id="Phobius"/>
    </source>
</evidence>
<sequence>MTENTRLAPPTHRINGLRREIAVALAVKAVLLWGIWLLAFRGHGAGPRPDAADLFASAPSAPGHNQPKEASHDVR</sequence>
<protein>
    <submittedName>
        <fullName evidence="3">Uncharacterized protein</fullName>
    </submittedName>
</protein>
<accession>A0A8D4VNP5</accession>
<organism evidence="3 4">
    <name type="scientific">Methylogaea oryzae</name>
    <dbReference type="NCBI Taxonomy" id="1295382"/>
    <lineage>
        <taxon>Bacteria</taxon>
        <taxon>Pseudomonadati</taxon>
        <taxon>Pseudomonadota</taxon>
        <taxon>Gammaproteobacteria</taxon>
        <taxon>Methylococcales</taxon>
        <taxon>Methylococcaceae</taxon>
        <taxon>Methylogaea</taxon>
    </lineage>
</organism>
<dbReference type="KEGG" id="moz:MoryE10_18610"/>
<dbReference type="Proteomes" id="UP000824988">
    <property type="component" value="Chromosome"/>
</dbReference>
<dbReference type="EMBL" id="AP019782">
    <property type="protein sequence ID" value="BBL71255.1"/>
    <property type="molecule type" value="Genomic_DNA"/>
</dbReference>
<feature type="transmembrane region" description="Helical" evidence="2">
    <location>
        <begin position="21"/>
        <end position="40"/>
    </location>
</feature>
<evidence type="ECO:0000313" key="4">
    <source>
        <dbReference type="Proteomes" id="UP000824988"/>
    </source>
</evidence>
<proteinExistence type="predicted"/>
<dbReference type="RefSeq" id="WP_054773093.1">
    <property type="nucleotide sequence ID" value="NZ_AP019782.1"/>
</dbReference>
<evidence type="ECO:0000313" key="3">
    <source>
        <dbReference type="EMBL" id="BBL71255.1"/>
    </source>
</evidence>
<dbReference type="AlphaFoldDB" id="A0A8D4VNP5"/>
<name>A0A8D4VNP5_9GAMM</name>
<feature type="compositionally biased region" description="Basic and acidic residues" evidence="1">
    <location>
        <begin position="66"/>
        <end position="75"/>
    </location>
</feature>
<feature type="region of interest" description="Disordered" evidence="1">
    <location>
        <begin position="49"/>
        <end position="75"/>
    </location>
</feature>